<proteinExistence type="predicted"/>
<evidence type="ECO:0000313" key="1">
    <source>
        <dbReference type="EMBL" id="EHL12506.1"/>
    </source>
</evidence>
<reference evidence="1 2" key="1">
    <citation type="submission" date="2011-08" db="EMBL/GenBank/DDBJ databases">
        <title>The Genome Sequence of Oribacterium sp. ACB7.</title>
        <authorList>
            <consortium name="The Broad Institute Genome Sequencing Platform"/>
            <person name="Earl A."/>
            <person name="Ward D."/>
            <person name="Feldgarden M."/>
            <person name="Gevers D."/>
            <person name="Sizova M."/>
            <person name="Hazen A."/>
            <person name="Epstein S."/>
            <person name="Young S.K."/>
            <person name="Zeng Q."/>
            <person name="Gargeya S."/>
            <person name="Fitzgerald M."/>
            <person name="Haas B."/>
            <person name="Abouelleil A."/>
            <person name="Alvarado L."/>
            <person name="Arachchi H.M."/>
            <person name="Berlin A."/>
            <person name="Brown A."/>
            <person name="Chapman S.B."/>
            <person name="Chen Z."/>
            <person name="Dunbar C."/>
            <person name="Freedman E."/>
            <person name="Gearin G."/>
            <person name="Gellesch M."/>
            <person name="Goldberg J."/>
            <person name="Griggs A."/>
            <person name="Gujja S."/>
            <person name="Heiman D."/>
            <person name="Howarth C."/>
            <person name="Larson L."/>
            <person name="Lui A."/>
            <person name="MacDonald P.J.P."/>
            <person name="Montmayeur A."/>
            <person name="Murphy C."/>
            <person name="Neiman D."/>
            <person name="Pearson M."/>
            <person name="Priest M."/>
            <person name="Roberts A."/>
            <person name="Saif S."/>
            <person name="Shea T."/>
            <person name="Shenoy N."/>
            <person name="Sisk P."/>
            <person name="Stolte C."/>
            <person name="Sykes S."/>
            <person name="Wortman J."/>
            <person name="Nusbaum C."/>
            <person name="Birren B."/>
        </authorList>
    </citation>
    <scope>NUCLEOTIDE SEQUENCE [LARGE SCALE GENOMIC DNA]</scope>
    <source>
        <strain evidence="1 2">ACB7</strain>
    </source>
</reference>
<keyword evidence="2" id="KW-1185">Reference proteome</keyword>
<sequence>MDSTVSATEKDILKTFKEILPKMDRESKAYLLGYGEGYKKKAEEAEKEQADEGEEEQQ</sequence>
<gene>
    <name evidence="1" type="ORF">HMPREF9624_00217</name>
</gene>
<dbReference type="PATRIC" id="fig|796944.3.peg.927"/>
<dbReference type="HOGENOM" id="CLU_2974948_0_0_9"/>
<accession>G9WTI3</accession>
<dbReference type="EMBL" id="AFZD01000015">
    <property type="protein sequence ID" value="EHL12506.1"/>
    <property type="molecule type" value="Genomic_DNA"/>
</dbReference>
<organism evidence="1 2">
    <name type="scientific">Oribacterium asaccharolyticum ACB7</name>
    <dbReference type="NCBI Taxonomy" id="796944"/>
    <lineage>
        <taxon>Bacteria</taxon>
        <taxon>Bacillati</taxon>
        <taxon>Bacillota</taxon>
        <taxon>Clostridia</taxon>
        <taxon>Lachnospirales</taxon>
        <taxon>Lachnospiraceae</taxon>
        <taxon>Oribacterium</taxon>
    </lineage>
</organism>
<dbReference type="Proteomes" id="UP000003527">
    <property type="component" value="Unassembled WGS sequence"/>
</dbReference>
<name>G9WTI3_9FIRM</name>
<comment type="caution">
    <text evidence="1">The sequence shown here is derived from an EMBL/GenBank/DDBJ whole genome shotgun (WGS) entry which is preliminary data.</text>
</comment>
<evidence type="ECO:0000313" key="2">
    <source>
        <dbReference type="Proteomes" id="UP000003527"/>
    </source>
</evidence>
<dbReference type="AlphaFoldDB" id="G9WTI3"/>
<dbReference type="RefSeq" id="WP_009536151.1">
    <property type="nucleotide sequence ID" value="NZ_JH414504.1"/>
</dbReference>
<protein>
    <submittedName>
        <fullName evidence="1">Uncharacterized protein</fullName>
    </submittedName>
</protein>